<comment type="caution">
    <text evidence="1">The sequence shown here is derived from an EMBL/GenBank/DDBJ whole genome shotgun (WGS) entry which is preliminary data.</text>
</comment>
<evidence type="ECO:0000313" key="1">
    <source>
        <dbReference type="EMBL" id="RRG20661.1"/>
    </source>
</evidence>
<dbReference type="AlphaFoldDB" id="A0A425XZP4"/>
<reference evidence="1 2" key="1">
    <citation type="submission" date="2018-07" db="EMBL/GenBank/DDBJ databases">
        <title>Draft genome sequence of Ancylomarina sp. M1P.</title>
        <authorList>
            <person name="Yadav S."/>
            <person name="Villanueva L."/>
            <person name="Damste J.S.S."/>
        </authorList>
    </citation>
    <scope>NUCLEOTIDE SEQUENCE [LARGE SCALE GENOMIC DNA]</scope>
    <source>
        <strain evidence="1 2">M1P</strain>
    </source>
</reference>
<dbReference type="EMBL" id="QQWG01000011">
    <property type="protein sequence ID" value="RRG20661.1"/>
    <property type="molecule type" value="Genomic_DNA"/>
</dbReference>
<evidence type="ECO:0000313" key="2">
    <source>
        <dbReference type="Proteomes" id="UP000285794"/>
    </source>
</evidence>
<dbReference type="Proteomes" id="UP000285794">
    <property type="component" value="Unassembled WGS sequence"/>
</dbReference>
<name>A0A425XZP4_9BACT</name>
<protein>
    <submittedName>
        <fullName evidence="1">Uncharacterized protein</fullName>
    </submittedName>
</protein>
<gene>
    <name evidence="1" type="ORF">DWB61_11640</name>
</gene>
<accession>A0A425XZP4</accession>
<proteinExistence type="predicted"/>
<organism evidence="1 2">
    <name type="scientific">Ancylomarina euxinus</name>
    <dbReference type="NCBI Taxonomy" id="2283627"/>
    <lineage>
        <taxon>Bacteria</taxon>
        <taxon>Pseudomonadati</taxon>
        <taxon>Bacteroidota</taxon>
        <taxon>Bacteroidia</taxon>
        <taxon>Marinilabiliales</taxon>
        <taxon>Marinifilaceae</taxon>
        <taxon>Ancylomarina</taxon>
    </lineage>
</organism>
<sequence>MEQLSNKGDPQVALNDLIDIIYKNLRQRSPKKGFSSFYIHSVIYIFKFVKKTRLVLSHHKSTFNELI</sequence>
<keyword evidence="2" id="KW-1185">Reference proteome</keyword>